<sequence length="29" mass="3489">MVVQCSHWTWHAYPYSKFAAFPVNREEFG</sequence>
<dbReference type="AlphaFoldDB" id="A0A0E9QLS0"/>
<dbReference type="EMBL" id="GBXM01091135">
    <property type="protein sequence ID" value="JAH17442.1"/>
    <property type="molecule type" value="Transcribed_RNA"/>
</dbReference>
<reference evidence="1" key="1">
    <citation type="submission" date="2014-11" db="EMBL/GenBank/DDBJ databases">
        <authorList>
            <person name="Amaro Gonzalez C."/>
        </authorList>
    </citation>
    <scope>NUCLEOTIDE SEQUENCE</scope>
</reference>
<proteinExistence type="predicted"/>
<reference evidence="1" key="2">
    <citation type="journal article" date="2015" name="Fish Shellfish Immunol.">
        <title>Early steps in the European eel (Anguilla anguilla)-Vibrio vulnificus interaction in the gills: Role of the RtxA13 toxin.</title>
        <authorList>
            <person name="Callol A."/>
            <person name="Pajuelo D."/>
            <person name="Ebbesson L."/>
            <person name="Teles M."/>
            <person name="MacKenzie S."/>
            <person name="Amaro C."/>
        </authorList>
    </citation>
    <scope>NUCLEOTIDE SEQUENCE</scope>
</reference>
<protein>
    <submittedName>
        <fullName evidence="1">Uncharacterized protein</fullName>
    </submittedName>
</protein>
<evidence type="ECO:0000313" key="1">
    <source>
        <dbReference type="EMBL" id="JAH17442.1"/>
    </source>
</evidence>
<accession>A0A0E9QLS0</accession>
<organism evidence="1">
    <name type="scientific">Anguilla anguilla</name>
    <name type="common">European freshwater eel</name>
    <name type="synonym">Muraena anguilla</name>
    <dbReference type="NCBI Taxonomy" id="7936"/>
    <lineage>
        <taxon>Eukaryota</taxon>
        <taxon>Metazoa</taxon>
        <taxon>Chordata</taxon>
        <taxon>Craniata</taxon>
        <taxon>Vertebrata</taxon>
        <taxon>Euteleostomi</taxon>
        <taxon>Actinopterygii</taxon>
        <taxon>Neopterygii</taxon>
        <taxon>Teleostei</taxon>
        <taxon>Anguilliformes</taxon>
        <taxon>Anguillidae</taxon>
        <taxon>Anguilla</taxon>
    </lineage>
</organism>
<name>A0A0E9QLS0_ANGAN</name>